<dbReference type="EMBL" id="CP136890">
    <property type="protein sequence ID" value="WOK94126.1"/>
    <property type="molecule type" value="Genomic_DNA"/>
</dbReference>
<proteinExistence type="inferred from homology"/>
<dbReference type="InterPro" id="IPR016024">
    <property type="entry name" value="ARM-type_fold"/>
</dbReference>
<dbReference type="SUPFAM" id="SSF48371">
    <property type="entry name" value="ARM repeat"/>
    <property type="match status" value="1"/>
</dbReference>
<dbReference type="GO" id="GO:0006417">
    <property type="term" value="P:regulation of translation"/>
    <property type="evidence" value="ECO:0007669"/>
    <property type="project" value="UniProtKB-KW"/>
</dbReference>
<keyword evidence="4" id="KW-0677">Repeat</keyword>
<name>A0AAQ3JQT0_9LILI</name>
<dbReference type="AlphaFoldDB" id="A0AAQ3JQT0"/>
<sequence length="206" mass="22791">MDRKNREKEMASVLLSALSMEIFSRDDIVNGSIMLLESAEDTALDILDASKELALFLARAMIDDVLAPLNLEEISSKLPGNCSGTQTIQVARSLVSGERLLRCWGGGTGWAATPAAKDMAESWTRTMQRDDDTRERRRVVRGGQRWTMAASNASWRWAGNLTVSLMSGSGEGEAGKGRSWKRMVAESGRHAWARSCTWRLWLAKPT</sequence>
<protein>
    <recommendedName>
        <fullName evidence="7">MI domain-containing protein</fullName>
    </recommendedName>
</protein>
<keyword evidence="6" id="KW-0539">Nucleus</keyword>
<keyword evidence="5" id="KW-0810">Translation regulation</keyword>
<accession>A0AAQ3JQT0</accession>
<evidence type="ECO:0000256" key="4">
    <source>
        <dbReference type="ARBA" id="ARBA00022737"/>
    </source>
</evidence>
<keyword evidence="3" id="KW-0963">Cytoplasm</keyword>
<dbReference type="PANTHER" id="PTHR12626:SF0">
    <property type="entry name" value="PROGRAMMED CELL DEATH PROTEIN 4"/>
    <property type="match status" value="1"/>
</dbReference>
<dbReference type="PANTHER" id="PTHR12626">
    <property type="entry name" value="PROGRAMMED CELL DEATH 4"/>
    <property type="match status" value="1"/>
</dbReference>
<evidence type="ECO:0000256" key="3">
    <source>
        <dbReference type="ARBA" id="ARBA00022490"/>
    </source>
</evidence>
<feature type="domain" description="MI" evidence="7">
    <location>
        <begin position="1"/>
        <end position="76"/>
    </location>
</feature>
<comment type="subcellular location">
    <subcellularLocation>
        <location evidence="1">Cytoplasm</location>
    </subcellularLocation>
</comment>
<dbReference type="PROSITE" id="PS51366">
    <property type="entry name" value="MI"/>
    <property type="match status" value="1"/>
</dbReference>
<dbReference type="Gene3D" id="1.25.40.180">
    <property type="match status" value="1"/>
</dbReference>
<evidence type="ECO:0000313" key="9">
    <source>
        <dbReference type="Proteomes" id="UP001327560"/>
    </source>
</evidence>
<comment type="similarity">
    <text evidence="2">Belongs to the PDCD4 family.</text>
</comment>
<evidence type="ECO:0000313" key="8">
    <source>
        <dbReference type="EMBL" id="WOK94126.1"/>
    </source>
</evidence>
<dbReference type="GO" id="GO:0005737">
    <property type="term" value="C:cytoplasm"/>
    <property type="evidence" value="ECO:0007669"/>
    <property type="project" value="UniProtKB-SubCell"/>
</dbReference>
<keyword evidence="9" id="KW-1185">Reference proteome</keyword>
<reference evidence="8 9" key="1">
    <citation type="submission" date="2023-10" db="EMBL/GenBank/DDBJ databases">
        <title>Chromosome-scale genome assembly provides insights into flower coloration mechanisms of Canna indica.</title>
        <authorList>
            <person name="Li C."/>
        </authorList>
    </citation>
    <scope>NUCLEOTIDE SEQUENCE [LARGE SCALE GENOMIC DNA]</scope>
    <source>
        <tissue evidence="8">Flower</tissue>
    </source>
</reference>
<evidence type="ECO:0000256" key="2">
    <source>
        <dbReference type="ARBA" id="ARBA00005497"/>
    </source>
</evidence>
<evidence type="ECO:0000259" key="7">
    <source>
        <dbReference type="PROSITE" id="PS51366"/>
    </source>
</evidence>
<dbReference type="InterPro" id="IPR003891">
    <property type="entry name" value="Initiation_fac_eIF4g_MI"/>
</dbReference>
<dbReference type="GO" id="GO:0045892">
    <property type="term" value="P:negative regulation of DNA-templated transcription"/>
    <property type="evidence" value="ECO:0007669"/>
    <property type="project" value="InterPro"/>
</dbReference>
<evidence type="ECO:0000256" key="5">
    <source>
        <dbReference type="ARBA" id="ARBA00022845"/>
    </source>
</evidence>
<evidence type="ECO:0000256" key="1">
    <source>
        <dbReference type="ARBA" id="ARBA00004496"/>
    </source>
</evidence>
<evidence type="ECO:0000256" key="6">
    <source>
        <dbReference type="ARBA" id="ARBA00023242"/>
    </source>
</evidence>
<gene>
    <name evidence="8" type="ORF">Cni_G02828</name>
</gene>
<dbReference type="Pfam" id="PF02847">
    <property type="entry name" value="MA3"/>
    <property type="match status" value="1"/>
</dbReference>
<organism evidence="8 9">
    <name type="scientific">Canna indica</name>
    <name type="common">Indian-shot</name>
    <dbReference type="NCBI Taxonomy" id="4628"/>
    <lineage>
        <taxon>Eukaryota</taxon>
        <taxon>Viridiplantae</taxon>
        <taxon>Streptophyta</taxon>
        <taxon>Embryophyta</taxon>
        <taxon>Tracheophyta</taxon>
        <taxon>Spermatophyta</taxon>
        <taxon>Magnoliopsida</taxon>
        <taxon>Liliopsida</taxon>
        <taxon>Zingiberales</taxon>
        <taxon>Cannaceae</taxon>
        <taxon>Canna</taxon>
    </lineage>
</organism>
<dbReference type="InterPro" id="IPR039778">
    <property type="entry name" value="PDCD4"/>
</dbReference>
<dbReference type="Proteomes" id="UP001327560">
    <property type="component" value="Chromosome 1"/>
</dbReference>